<evidence type="ECO:0000256" key="3">
    <source>
        <dbReference type="ARBA" id="ARBA00023002"/>
    </source>
</evidence>
<evidence type="ECO:0000256" key="1">
    <source>
        <dbReference type="ARBA" id="ARBA00022630"/>
    </source>
</evidence>
<dbReference type="InterPro" id="IPR036683">
    <property type="entry name" value="CO_DH_flav_C_dom_sf"/>
</dbReference>
<dbReference type="InterPro" id="IPR016169">
    <property type="entry name" value="FAD-bd_PCMH_sub2"/>
</dbReference>
<keyword evidence="1" id="KW-0285">Flavoprotein</keyword>
<dbReference type="AlphaFoldDB" id="A0A327KUK8"/>
<dbReference type="Gene3D" id="3.30.390.50">
    <property type="entry name" value="CO dehydrogenase flavoprotein, C-terminal domain"/>
    <property type="match status" value="1"/>
</dbReference>
<dbReference type="Pfam" id="PF00941">
    <property type="entry name" value="FAD_binding_5"/>
    <property type="match status" value="1"/>
</dbReference>
<organism evidence="5 6">
    <name type="scientific">Rhodoplanes elegans</name>
    <dbReference type="NCBI Taxonomy" id="29408"/>
    <lineage>
        <taxon>Bacteria</taxon>
        <taxon>Pseudomonadati</taxon>
        <taxon>Pseudomonadota</taxon>
        <taxon>Alphaproteobacteria</taxon>
        <taxon>Hyphomicrobiales</taxon>
        <taxon>Nitrobacteraceae</taxon>
        <taxon>Rhodoplanes</taxon>
    </lineage>
</organism>
<dbReference type="PANTHER" id="PTHR42659:SF2">
    <property type="entry name" value="XANTHINE DEHYDROGENASE SUBUNIT C-RELATED"/>
    <property type="match status" value="1"/>
</dbReference>
<dbReference type="InterPro" id="IPR002346">
    <property type="entry name" value="Mopterin_DH_FAD-bd"/>
</dbReference>
<reference evidence="5 6" key="1">
    <citation type="submission" date="2017-07" db="EMBL/GenBank/DDBJ databases">
        <title>Draft Genome Sequences of Select Purple Nonsulfur Bacteria.</title>
        <authorList>
            <person name="Lasarre B."/>
            <person name="Mckinlay J.B."/>
        </authorList>
    </citation>
    <scope>NUCLEOTIDE SEQUENCE [LARGE SCALE GENOMIC DNA]</scope>
    <source>
        <strain evidence="5 6">DSM 11907</strain>
    </source>
</reference>
<dbReference type="SMART" id="SM01092">
    <property type="entry name" value="CO_deh_flav_C"/>
    <property type="match status" value="1"/>
</dbReference>
<dbReference type="OrthoDB" id="9793944at2"/>
<proteinExistence type="predicted"/>
<protein>
    <recommendedName>
        <fullName evidence="4">FAD-binding PCMH-type domain-containing protein</fullName>
    </recommendedName>
</protein>
<dbReference type="RefSeq" id="WP_111355375.1">
    <property type="nucleotide sequence ID" value="NZ_NHSK01000145.1"/>
</dbReference>
<comment type="caution">
    <text evidence="5">The sequence shown here is derived from an EMBL/GenBank/DDBJ whole genome shotgun (WGS) entry which is preliminary data.</text>
</comment>
<evidence type="ECO:0000313" key="6">
    <source>
        <dbReference type="Proteomes" id="UP000248863"/>
    </source>
</evidence>
<dbReference type="InterPro" id="IPR016167">
    <property type="entry name" value="FAD-bd_PCMH_sub1"/>
</dbReference>
<dbReference type="PROSITE" id="PS51387">
    <property type="entry name" value="FAD_PCMH"/>
    <property type="match status" value="1"/>
</dbReference>
<dbReference type="InterPro" id="IPR051312">
    <property type="entry name" value="Diverse_Substr_Oxidored"/>
</dbReference>
<dbReference type="EMBL" id="NPEU01000010">
    <property type="protein sequence ID" value="RAI41756.1"/>
    <property type="molecule type" value="Genomic_DNA"/>
</dbReference>
<dbReference type="Gene3D" id="3.30.43.10">
    <property type="entry name" value="Uridine Diphospho-n-acetylenolpyruvylglucosamine Reductase, domain 2"/>
    <property type="match status" value="1"/>
</dbReference>
<dbReference type="InterPro" id="IPR036318">
    <property type="entry name" value="FAD-bd_PCMH-like_sf"/>
</dbReference>
<dbReference type="GO" id="GO:0016491">
    <property type="term" value="F:oxidoreductase activity"/>
    <property type="evidence" value="ECO:0007669"/>
    <property type="project" value="UniProtKB-KW"/>
</dbReference>
<dbReference type="InterPro" id="IPR016166">
    <property type="entry name" value="FAD-bd_PCMH"/>
</dbReference>
<keyword evidence="3" id="KW-0560">Oxidoreductase</keyword>
<keyword evidence="2" id="KW-0274">FAD</keyword>
<evidence type="ECO:0000256" key="2">
    <source>
        <dbReference type="ARBA" id="ARBA00022827"/>
    </source>
</evidence>
<dbReference type="SUPFAM" id="SSF55447">
    <property type="entry name" value="CO dehydrogenase flavoprotein C-terminal domain-like"/>
    <property type="match status" value="1"/>
</dbReference>
<sequence length="290" mass="30207">MKLAEVDYVRAETVAHALALLAETDVDSKILAGGQSLMPLLAMRLAGPQRLIDIGRIAGLDRLEVVGDRLVIGGLVRHHRIATDPLVARAAPLLAAAAPHVAHPAIRNRGTFAGSLAHADPAAEFPACALALGAEITLASAAGTRTVAADDFFEGLYQTAVRPDELLIEVSVPVETPASRFAFVEFARRSGDYALAGLAAAARAEGDRLTDLRLAFFGIGDTPVPAPEAATILSSGPIDDALIEQAVDSLAPLEVRDSATAGEKYRRHLAGVALRRAAAALARPEAAACR</sequence>
<evidence type="ECO:0000313" key="5">
    <source>
        <dbReference type="EMBL" id="RAI41756.1"/>
    </source>
</evidence>
<dbReference type="PANTHER" id="PTHR42659">
    <property type="entry name" value="XANTHINE DEHYDROGENASE SUBUNIT C-RELATED"/>
    <property type="match status" value="1"/>
</dbReference>
<dbReference type="InterPro" id="IPR005107">
    <property type="entry name" value="CO_DH_flav_C"/>
</dbReference>
<evidence type="ECO:0000259" key="4">
    <source>
        <dbReference type="PROSITE" id="PS51387"/>
    </source>
</evidence>
<feature type="domain" description="FAD-binding PCMH-type" evidence="4">
    <location>
        <begin position="1"/>
        <end position="177"/>
    </location>
</feature>
<keyword evidence="6" id="KW-1185">Reference proteome</keyword>
<dbReference type="GO" id="GO:0071949">
    <property type="term" value="F:FAD binding"/>
    <property type="evidence" value="ECO:0007669"/>
    <property type="project" value="InterPro"/>
</dbReference>
<dbReference type="Proteomes" id="UP000248863">
    <property type="component" value="Unassembled WGS sequence"/>
</dbReference>
<accession>A0A327KUK8</accession>
<dbReference type="Gene3D" id="3.30.465.10">
    <property type="match status" value="1"/>
</dbReference>
<name>A0A327KUK8_9BRAD</name>
<dbReference type="Pfam" id="PF03450">
    <property type="entry name" value="CO_deh_flav_C"/>
    <property type="match status" value="1"/>
</dbReference>
<gene>
    <name evidence="5" type="ORF">CH338_02055</name>
</gene>
<dbReference type="SUPFAM" id="SSF56176">
    <property type="entry name" value="FAD-binding/transporter-associated domain-like"/>
    <property type="match status" value="1"/>
</dbReference>